<reference evidence="2" key="1">
    <citation type="journal article" date="2014" name="Int. J. Syst. Evol. Microbiol.">
        <title>Complete genome of a new Firmicutes species belonging to the dominant human colonic microbiota ('Ruminococcus bicirculans') reveals two chromosomes and a selective capacity to utilize plant glucans.</title>
        <authorList>
            <consortium name="NISC Comparative Sequencing Program"/>
            <person name="Wegmann U."/>
            <person name="Louis P."/>
            <person name="Goesmann A."/>
            <person name="Henrissat B."/>
            <person name="Duncan S.H."/>
            <person name="Flint H.J."/>
        </authorList>
    </citation>
    <scope>NUCLEOTIDE SEQUENCE</scope>
    <source>
        <strain evidence="2">NBRC 109915</strain>
    </source>
</reference>
<dbReference type="EMBL" id="BSNL01000001">
    <property type="protein sequence ID" value="GLQ27771.1"/>
    <property type="molecule type" value="Genomic_DNA"/>
</dbReference>
<comment type="caution">
    <text evidence="2">The sequence shown here is derived from an EMBL/GenBank/DDBJ whole genome shotgun (WGS) entry which is preliminary data.</text>
</comment>
<gene>
    <name evidence="2" type="ORF">GCM10007927_25740</name>
</gene>
<organism evidence="2 3">
    <name type="scientific">Sulfitobacter pacificus</name>
    <dbReference type="NCBI Taxonomy" id="1499314"/>
    <lineage>
        <taxon>Bacteria</taxon>
        <taxon>Pseudomonadati</taxon>
        <taxon>Pseudomonadota</taxon>
        <taxon>Alphaproteobacteria</taxon>
        <taxon>Rhodobacterales</taxon>
        <taxon>Roseobacteraceae</taxon>
        <taxon>Sulfitobacter</taxon>
    </lineage>
</organism>
<name>A0ABQ5VKV4_9RHOB</name>
<proteinExistence type="predicted"/>
<dbReference type="Proteomes" id="UP001161388">
    <property type="component" value="Unassembled WGS sequence"/>
</dbReference>
<sequence>MHMIQEPITLSQNLCVNAYKQAQSDGTARKLAGPAPRASNAPSESPISKTRSKKATKELKVSVLSSLQSQSNAGTVNIRDVAVALDRILKKP</sequence>
<evidence type="ECO:0000313" key="2">
    <source>
        <dbReference type="EMBL" id="GLQ27771.1"/>
    </source>
</evidence>
<evidence type="ECO:0000256" key="1">
    <source>
        <dbReference type="SAM" id="MobiDB-lite"/>
    </source>
</evidence>
<keyword evidence="3" id="KW-1185">Reference proteome</keyword>
<reference evidence="2" key="2">
    <citation type="submission" date="2023-01" db="EMBL/GenBank/DDBJ databases">
        <title>Draft genome sequence of Sulfitobacter pacificus strain NBRC 109915.</title>
        <authorList>
            <person name="Sun Q."/>
            <person name="Mori K."/>
        </authorList>
    </citation>
    <scope>NUCLEOTIDE SEQUENCE</scope>
    <source>
        <strain evidence="2">NBRC 109915</strain>
    </source>
</reference>
<protein>
    <submittedName>
        <fullName evidence="2">Uncharacterized protein</fullName>
    </submittedName>
</protein>
<feature type="compositionally biased region" description="Polar residues" evidence="1">
    <location>
        <begin position="40"/>
        <end position="49"/>
    </location>
</feature>
<evidence type="ECO:0000313" key="3">
    <source>
        <dbReference type="Proteomes" id="UP001161388"/>
    </source>
</evidence>
<accession>A0ABQ5VKV4</accession>
<feature type="region of interest" description="Disordered" evidence="1">
    <location>
        <begin position="25"/>
        <end position="55"/>
    </location>
</feature>
<dbReference type="RefSeq" id="WP_284374038.1">
    <property type="nucleotide sequence ID" value="NZ_BSNL01000001.1"/>
</dbReference>